<evidence type="ECO:0000256" key="4">
    <source>
        <dbReference type="ARBA" id="ARBA00022840"/>
    </source>
</evidence>
<gene>
    <name evidence="6" type="ORF">SAMN02746019_00023310</name>
</gene>
<dbReference type="PANTHER" id="PTHR46743">
    <property type="entry name" value="TEICHOIC ACIDS EXPORT ATP-BINDING PROTEIN TAGH"/>
    <property type="match status" value="1"/>
</dbReference>
<dbReference type="GO" id="GO:0016887">
    <property type="term" value="F:ATP hydrolysis activity"/>
    <property type="evidence" value="ECO:0007669"/>
    <property type="project" value="InterPro"/>
</dbReference>
<dbReference type="OrthoDB" id="9778870at2"/>
<dbReference type="InterPro" id="IPR050683">
    <property type="entry name" value="Bact_Polysacc_Export_ATP-bd"/>
</dbReference>
<dbReference type="CDD" id="cd03220">
    <property type="entry name" value="ABC_KpsT_Wzt"/>
    <property type="match status" value="1"/>
</dbReference>
<dbReference type="GO" id="GO:0140359">
    <property type="term" value="F:ABC-type transporter activity"/>
    <property type="evidence" value="ECO:0007669"/>
    <property type="project" value="InterPro"/>
</dbReference>
<dbReference type="InterPro" id="IPR003593">
    <property type="entry name" value="AAA+_ATPase"/>
</dbReference>
<dbReference type="GO" id="GO:0005524">
    <property type="term" value="F:ATP binding"/>
    <property type="evidence" value="ECO:0007669"/>
    <property type="project" value="UniProtKB-KW"/>
</dbReference>
<evidence type="ECO:0000256" key="2">
    <source>
        <dbReference type="ARBA" id="ARBA00022448"/>
    </source>
</evidence>
<evidence type="ECO:0000256" key="3">
    <source>
        <dbReference type="ARBA" id="ARBA00022741"/>
    </source>
</evidence>
<dbReference type="AlphaFoldDB" id="A0A212PZM0"/>
<dbReference type="Pfam" id="PF00005">
    <property type="entry name" value="ABC_tran"/>
    <property type="match status" value="1"/>
</dbReference>
<dbReference type="PANTHER" id="PTHR46743:SF2">
    <property type="entry name" value="TEICHOIC ACIDS EXPORT ATP-BINDING PROTEIN TAGH"/>
    <property type="match status" value="1"/>
</dbReference>
<evidence type="ECO:0000313" key="6">
    <source>
        <dbReference type="EMBL" id="SNB52512.1"/>
    </source>
</evidence>
<dbReference type="CDD" id="cd10147">
    <property type="entry name" value="Wzt_C-like"/>
    <property type="match status" value="1"/>
</dbReference>
<dbReference type="Pfam" id="PF14524">
    <property type="entry name" value="Wzt_C"/>
    <property type="match status" value="1"/>
</dbReference>
<dbReference type="Gene3D" id="2.70.50.60">
    <property type="entry name" value="abc- transporter (atp binding component) like domain"/>
    <property type="match status" value="1"/>
</dbReference>
<accession>A0A212PZM0</accession>
<reference evidence="7" key="1">
    <citation type="submission" date="2017-06" db="EMBL/GenBank/DDBJ databases">
        <authorList>
            <person name="Varghese N."/>
            <person name="Submissions S."/>
        </authorList>
    </citation>
    <scope>NUCLEOTIDE SEQUENCE [LARGE SCALE GENOMIC DNA]</scope>
    <source>
        <strain evidence="7">JAD2</strain>
    </source>
</reference>
<dbReference type="GO" id="GO:0016020">
    <property type="term" value="C:membrane"/>
    <property type="evidence" value="ECO:0007669"/>
    <property type="project" value="InterPro"/>
</dbReference>
<dbReference type="InterPro" id="IPR027417">
    <property type="entry name" value="P-loop_NTPase"/>
</dbReference>
<dbReference type="InterPro" id="IPR015860">
    <property type="entry name" value="ABC_transpr_TagH-like"/>
</dbReference>
<dbReference type="InParanoid" id="A0A212PZM0"/>
<dbReference type="Gene3D" id="3.40.50.300">
    <property type="entry name" value="P-loop containing nucleotide triphosphate hydrolases"/>
    <property type="match status" value="1"/>
</dbReference>
<feature type="domain" description="ABC transporter" evidence="5">
    <location>
        <begin position="26"/>
        <end position="247"/>
    </location>
</feature>
<sequence>MIRFDRVSKRFHAHRQRPRSFHELFVEGWRLWRRPPAEVFWALRDVSFEVKPGETVGLIGPNGAGKSTVLKLVARVLKPTSGRVEVWGRVAALLELGVGFHPELTGRENVFLNGAFLGIPRREMARRLEAIVAFAELEDYIDVPVKHYSSGMYVRLAFAVSVYLDPEILLVDEVLAVGDAAFQRKCVDHLMALQQAGVTILLVSHDLEAVQRLCHRALWFDHGRIRMEGMPSSVVQAYLDQVREREDQALRDHNRQEGPARRGSGRVRIQRVYLTDGEGRERYHFETGETMRIHLRYRAEKRIERPIFGLAIHRQDGVHICGPNTAFSGFEIPWVEGEGEIIYTIPTLPLLEGTYLISVAATDERDSEIFDYHDRAYVFRVVRGRHPERYGLMTMGGRWDHERLSVPQSLSVL</sequence>
<dbReference type="EMBL" id="FYEK01000003">
    <property type="protein sequence ID" value="SNB52512.1"/>
    <property type="molecule type" value="Genomic_DNA"/>
</dbReference>
<dbReference type="InterPro" id="IPR003439">
    <property type="entry name" value="ABC_transporter-like_ATP-bd"/>
</dbReference>
<keyword evidence="4 6" id="KW-0067">ATP-binding</keyword>
<dbReference type="RefSeq" id="WP_159461524.1">
    <property type="nucleotide sequence ID" value="NZ_FYEK01000003.1"/>
</dbReference>
<dbReference type="PROSITE" id="PS50893">
    <property type="entry name" value="ABC_TRANSPORTER_2"/>
    <property type="match status" value="1"/>
</dbReference>
<comment type="similarity">
    <text evidence="1">Belongs to the ABC transporter superfamily.</text>
</comment>
<protein>
    <submittedName>
        <fullName evidence="6">Lipopolysaccharide transport system ATP-binding protein</fullName>
    </submittedName>
</protein>
<keyword evidence="2" id="KW-0813">Transport</keyword>
<dbReference type="SMART" id="SM00382">
    <property type="entry name" value="AAA"/>
    <property type="match status" value="1"/>
</dbReference>
<evidence type="ECO:0000313" key="7">
    <source>
        <dbReference type="Proteomes" id="UP000197025"/>
    </source>
</evidence>
<organism evidence="6 7">
    <name type="scientific">Thermoflexus hugenholtzii JAD2</name>
    <dbReference type="NCBI Taxonomy" id="877466"/>
    <lineage>
        <taxon>Bacteria</taxon>
        <taxon>Bacillati</taxon>
        <taxon>Chloroflexota</taxon>
        <taxon>Thermoflexia</taxon>
        <taxon>Thermoflexales</taxon>
        <taxon>Thermoflexaceae</taxon>
        <taxon>Thermoflexus</taxon>
    </lineage>
</organism>
<name>A0A212PZM0_9CHLR</name>
<dbReference type="Proteomes" id="UP000197025">
    <property type="component" value="Unassembled WGS sequence"/>
</dbReference>
<keyword evidence="3" id="KW-0547">Nucleotide-binding</keyword>
<keyword evidence="7" id="KW-1185">Reference proteome</keyword>
<dbReference type="InterPro" id="IPR029439">
    <property type="entry name" value="Wzt_C"/>
</dbReference>
<evidence type="ECO:0000256" key="1">
    <source>
        <dbReference type="ARBA" id="ARBA00005417"/>
    </source>
</evidence>
<proteinExistence type="inferred from homology"/>
<dbReference type="SUPFAM" id="SSF52540">
    <property type="entry name" value="P-loop containing nucleoside triphosphate hydrolases"/>
    <property type="match status" value="1"/>
</dbReference>
<evidence type="ECO:0000259" key="5">
    <source>
        <dbReference type="PROSITE" id="PS50893"/>
    </source>
</evidence>